<sequence length="290" mass="31960">MEFNKYFKLIGLVALVLSGLQGCQPSLSNSEKVTHLSDKYSIEIKAGNPALFYTQGYSPKDALLTDIELTRTSLSQASEVIEGMSQALGIYPDKFVNKYIDAIFIAGDIKIEGAEAGGTYGPKWIILSNTPEWNGTGANHENARYAVHHELSSFVLARHPESRIIWHSMMPESWASATSDYKALTTSSSQPVNYQQGFLSKYAESSVGNDFNVYAEHAFGDPNNLKALASEHAIIAQKLAILISVYINEEPQLKSYFKETGLTAVAQPVNQLEVSFDINVDNIKPTKVEQ</sequence>
<reference evidence="2" key="1">
    <citation type="submission" date="2019-02" db="EMBL/GenBank/DDBJ databases">
        <title>Draft genome sequence of Muricauda sp. 176CP4-71.</title>
        <authorList>
            <person name="Park J.-S."/>
        </authorList>
    </citation>
    <scope>NUCLEOTIDE SEQUENCE [LARGE SCALE GENOMIC DNA]</scope>
    <source>
        <strain evidence="2">176GS2-150</strain>
    </source>
</reference>
<dbReference type="PROSITE" id="PS51257">
    <property type="entry name" value="PROKAR_LIPOPROTEIN"/>
    <property type="match status" value="1"/>
</dbReference>
<dbReference type="RefSeq" id="WP_130565910.1">
    <property type="nucleotide sequence ID" value="NZ_SHLY01000001.1"/>
</dbReference>
<dbReference type="Proteomes" id="UP000292544">
    <property type="component" value="Unassembled WGS sequence"/>
</dbReference>
<proteinExistence type="predicted"/>
<evidence type="ECO:0000313" key="2">
    <source>
        <dbReference type="Proteomes" id="UP000292544"/>
    </source>
</evidence>
<keyword evidence="2" id="KW-1185">Reference proteome</keyword>
<organism evidence="1 2">
    <name type="scientific">Corallincola spongiicola</name>
    <dbReference type="NCBI Taxonomy" id="2520508"/>
    <lineage>
        <taxon>Bacteria</taxon>
        <taxon>Pseudomonadati</taxon>
        <taxon>Pseudomonadota</taxon>
        <taxon>Gammaproteobacteria</taxon>
        <taxon>Alteromonadales</taxon>
        <taxon>Psychromonadaceae</taxon>
        <taxon>Corallincola</taxon>
    </lineage>
</organism>
<comment type="caution">
    <text evidence="1">The sequence shown here is derived from an EMBL/GenBank/DDBJ whole genome shotgun (WGS) entry which is preliminary data.</text>
</comment>
<name>A0ABY1WVE3_9GAMM</name>
<evidence type="ECO:0000313" key="1">
    <source>
        <dbReference type="EMBL" id="TAA48556.1"/>
    </source>
</evidence>
<dbReference type="Gene3D" id="3.40.390.70">
    <property type="match status" value="1"/>
</dbReference>
<dbReference type="EMBL" id="SHLY01000001">
    <property type="protein sequence ID" value="TAA48556.1"/>
    <property type="molecule type" value="Genomic_DNA"/>
</dbReference>
<gene>
    <name evidence="1" type="ORF">EXY25_04865</name>
</gene>
<protein>
    <submittedName>
        <fullName evidence="1">Uncharacterized protein</fullName>
    </submittedName>
</protein>
<accession>A0ABY1WVE3</accession>